<dbReference type="EMBL" id="JAWXYG010000001">
    <property type="protein sequence ID" value="KAK4284046.1"/>
    <property type="molecule type" value="Genomic_DNA"/>
</dbReference>
<reference evidence="1" key="1">
    <citation type="submission" date="2023-10" db="EMBL/GenBank/DDBJ databases">
        <title>Chromosome-level genome of the transformable northern wattle, Acacia crassicarpa.</title>
        <authorList>
            <person name="Massaro I."/>
            <person name="Sinha N.R."/>
            <person name="Poethig S."/>
            <person name="Leichty A.R."/>
        </authorList>
    </citation>
    <scope>NUCLEOTIDE SEQUENCE</scope>
    <source>
        <strain evidence="1">Acra3RX</strain>
        <tissue evidence="1">Leaf</tissue>
    </source>
</reference>
<dbReference type="Proteomes" id="UP001293593">
    <property type="component" value="Unassembled WGS sequence"/>
</dbReference>
<proteinExistence type="predicted"/>
<name>A0AAE1TGH9_9FABA</name>
<sequence length="99" mass="11154">MLSAICAPQPSTFEVFTLQDLVIHCLWDFAPLKLSILFKLSILPVKERFFSFKISPNVDSVIDSLCFLLSDHCGDRVLFFNLLSHQRFASDSVSLTGKS</sequence>
<gene>
    <name evidence="1" type="ORF">QN277_000927</name>
</gene>
<organism evidence="1 2">
    <name type="scientific">Acacia crassicarpa</name>
    <name type="common">northern wattle</name>
    <dbReference type="NCBI Taxonomy" id="499986"/>
    <lineage>
        <taxon>Eukaryota</taxon>
        <taxon>Viridiplantae</taxon>
        <taxon>Streptophyta</taxon>
        <taxon>Embryophyta</taxon>
        <taxon>Tracheophyta</taxon>
        <taxon>Spermatophyta</taxon>
        <taxon>Magnoliopsida</taxon>
        <taxon>eudicotyledons</taxon>
        <taxon>Gunneridae</taxon>
        <taxon>Pentapetalae</taxon>
        <taxon>rosids</taxon>
        <taxon>fabids</taxon>
        <taxon>Fabales</taxon>
        <taxon>Fabaceae</taxon>
        <taxon>Caesalpinioideae</taxon>
        <taxon>mimosoid clade</taxon>
        <taxon>Acacieae</taxon>
        <taxon>Acacia</taxon>
    </lineage>
</organism>
<protein>
    <submittedName>
        <fullName evidence="1">Uncharacterized protein</fullName>
    </submittedName>
</protein>
<dbReference type="AlphaFoldDB" id="A0AAE1TGH9"/>
<comment type="caution">
    <text evidence="1">The sequence shown here is derived from an EMBL/GenBank/DDBJ whole genome shotgun (WGS) entry which is preliminary data.</text>
</comment>
<evidence type="ECO:0000313" key="1">
    <source>
        <dbReference type="EMBL" id="KAK4284046.1"/>
    </source>
</evidence>
<accession>A0AAE1TGH9</accession>
<keyword evidence="2" id="KW-1185">Reference proteome</keyword>
<evidence type="ECO:0000313" key="2">
    <source>
        <dbReference type="Proteomes" id="UP001293593"/>
    </source>
</evidence>